<dbReference type="Gene3D" id="3.40.50.150">
    <property type="entry name" value="Vaccinia Virus protein VP39"/>
    <property type="match status" value="1"/>
</dbReference>
<keyword evidence="2" id="KW-0808">Transferase</keyword>
<dbReference type="PANTHER" id="PTHR42912">
    <property type="entry name" value="METHYLTRANSFERASE"/>
    <property type="match status" value="1"/>
</dbReference>
<reference evidence="3" key="1">
    <citation type="journal article" date="2019" name="Int. J. Syst. Evol. Microbiol.">
        <title>The Global Catalogue of Microorganisms (GCM) 10K type strain sequencing project: providing services to taxonomists for standard genome sequencing and annotation.</title>
        <authorList>
            <consortium name="The Broad Institute Genomics Platform"/>
            <consortium name="The Broad Institute Genome Sequencing Center for Infectious Disease"/>
            <person name="Wu L."/>
            <person name="Ma J."/>
        </authorList>
    </citation>
    <scope>NUCLEOTIDE SEQUENCE [LARGE SCALE GENOMIC DNA]</scope>
    <source>
        <strain evidence="3">JCM 17440</strain>
    </source>
</reference>
<dbReference type="CDD" id="cd02440">
    <property type="entry name" value="AdoMet_MTases"/>
    <property type="match status" value="1"/>
</dbReference>
<comment type="caution">
    <text evidence="2">The sequence shown here is derived from an EMBL/GenBank/DDBJ whole genome shotgun (WGS) entry which is preliminary data.</text>
</comment>
<evidence type="ECO:0000313" key="3">
    <source>
        <dbReference type="Proteomes" id="UP001501710"/>
    </source>
</evidence>
<protein>
    <submittedName>
        <fullName evidence="2">Class I SAM-dependent methyltransferase</fullName>
    </submittedName>
</protein>
<dbReference type="Proteomes" id="UP001501710">
    <property type="component" value="Unassembled WGS sequence"/>
</dbReference>
<keyword evidence="2" id="KW-0489">Methyltransferase</keyword>
<sequence>MTESETRAGYDAVAVLYADLFRDAMDDQHLERGLIAAFAELVRGPLPVADLGCGPGRVTPLLASLGLSVFGVDLSPGMIAQAREEHPELRFEVGSMASLDIPDASLGGALVWFSTIHTAPDDLPLIFAEFHRVLAPGGHLLTAFQTREGDAPEAFDHKVTLAYRWPIEALSVLLREAGLVELARVRREPLPEERLPTGYLLLRKP</sequence>
<dbReference type="PANTHER" id="PTHR42912:SF95">
    <property type="entry name" value="METHYLTRANSFERASE TYPE 11 DOMAIN-CONTAINING PROTEIN"/>
    <property type="match status" value="1"/>
</dbReference>
<evidence type="ECO:0000313" key="2">
    <source>
        <dbReference type="EMBL" id="GAA4233203.1"/>
    </source>
</evidence>
<dbReference type="GO" id="GO:0032259">
    <property type="term" value="P:methylation"/>
    <property type="evidence" value="ECO:0007669"/>
    <property type="project" value="UniProtKB-KW"/>
</dbReference>
<name>A0ABP8C416_9ACTN</name>
<dbReference type="RefSeq" id="WP_344897639.1">
    <property type="nucleotide sequence ID" value="NZ_BAABAS010000006.1"/>
</dbReference>
<dbReference type="EMBL" id="BAABAS010000006">
    <property type="protein sequence ID" value="GAA4233203.1"/>
    <property type="molecule type" value="Genomic_DNA"/>
</dbReference>
<dbReference type="InterPro" id="IPR050508">
    <property type="entry name" value="Methyltransf_Superfamily"/>
</dbReference>
<keyword evidence="3" id="KW-1185">Reference proteome</keyword>
<evidence type="ECO:0000259" key="1">
    <source>
        <dbReference type="Pfam" id="PF13649"/>
    </source>
</evidence>
<proteinExistence type="predicted"/>
<gene>
    <name evidence="2" type="ORF">GCM10022254_35100</name>
</gene>
<accession>A0ABP8C416</accession>
<dbReference type="GO" id="GO:0008168">
    <property type="term" value="F:methyltransferase activity"/>
    <property type="evidence" value="ECO:0007669"/>
    <property type="project" value="UniProtKB-KW"/>
</dbReference>
<dbReference type="InterPro" id="IPR029063">
    <property type="entry name" value="SAM-dependent_MTases_sf"/>
</dbReference>
<dbReference type="InterPro" id="IPR041698">
    <property type="entry name" value="Methyltransf_25"/>
</dbReference>
<dbReference type="Pfam" id="PF13649">
    <property type="entry name" value="Methyltransf_25"/>
    <property type="match status" value="1"/>
</dbReference>
<feature type="domain" description="Methyltransferase" evidence="1">
    <location>
        <begin position="48"/>
        <end position="138"/>
    </location>
</feature>
<organism evidence="2 3">
    <name type="scientific">Actinomadura meridiana</name>
    <dbReference type="NCBI Taxonomy" id="559626"/>
    <lineage>
        <taxon>Bacteria</taxon>
        <taxon>Bacillati</taxon>
        <taxon>Actinomycetota</taxon>
        <taxon>Actinomycetes</taxon>
        <taxon>Streptosporangiales</taxon>
        <taxon>Thermomonosporaceae</taxon>
        <taxon>Actinomadura</taxon>
    </lineage>
</organism>
<dbReference type="SUPFAM" id="SSF53335">
    <property type="entry name" value="S-adenosyl-L-methionine-dependent methyltransferases"/>
    <property type="match status" value="1"/>
</dbReference>